<accession>A0A5C3LZW5</accession>
<dbReference type="EMBL" id="ML213602">
    <property type="protein sequence ID" value="TFK38654.1"/>
    <property type="molecule type" value="Genomic_DNA"/>
</dbReference>
<dbReference type="SUPFAM" id="SSF48452">
    <property type="entry name" value="TPR-like"/>
    <property type="match status" value="1"/>
</dbReference>
<dbReference type="STRING" id="68775.A0A5C3LZW5"/>
<dbReference type="InterPro" id="IPR039904">
    <property type="entry name" value="TRANK1"/>
</dbReference>
<name>A0A5C3LZW5_9AGAR</name>
<reference evidence="7 8" key="1">
    <citation type="journal article" date="2019" name="Nat. Ecol. Evol.">
        <title>Megaphylogeny resolves global patterns of mushroom evolution.</title>
        <authorList>
            <person name="Varga T."/>
            <person name="Krizsan K."/>
            <person name="Foldi C."/>
            <person name="Dima B."/>
            <person name="Sanchez-Garcia M."/>
            <person name="Sanchez-Ramirez S."/>
            <person name="Szollosi G.J."/>
            <person name="Szarkandi J.G."/>
            <person name="Papp V."/>
            <person name="Albert L."/>
            <person name="Andreopoulos W."/>
            <person name="Angelini C."/>
            <person name="Antonin V."/>
            <person name="Barry K.W."/>
            <person name="Bougher N.L."/>
            <person name="Buchanan P."/>
            <person name="Buyck B."/>
            <person name="Bense V."/>
            <person name="Catcheside P."/>
            <person name="Chovatia M."/>
            <person name="Cooper J."/>
            <person name="Damon W."/>
            <person name="Desjardin D."/>
            <person name="Finy P."/>
            <person name="Geml J."/>
            <person name="Haridas S."/>
            <person name="Hughes K."/>
            <person name="Justo A."/>
            <person name="Karasinski D."/>
            <person name="Kautmanova I."/>
            <person name="Kiss B."/>
            <person name="Kocsube S."/>
            <person name="Kotiranta H."/>
            <person name="LaButti K.M."/>
            <person name="Lechner B.E."/>
            <person name="Liimatainen K."/>
            <person name="Lipzen A."/>
            <person name="Lukacs Z."/>
            <person name="Mihaltcheva S."/>
            <person name="Morgado L.N."/>
            <person name="Niskanen T."/>
            <person name="Noordeloos M.E."/>
            <person name="Ohm R.A."/>
            <person name="Ortiz-Santana B."/>
            <person name="Ovrebo C."/>
            <person name="Racz N."/>
            <person name="Riley R."/>
            <person name="Savchenko A."/>
            <person name="Shiryaev A."/>
            <person name="Soop K."/>
            <person name="Spirin V."/>
            <person name="Szebenyi C."/>
            <person name="Tomsovsky M."/>
            <person name="Tulloss R.E."/>
            <person name="Uehling J."/>
            <person name="Grigoriev I.V."/>
            <person name="Vagvolgyi C."/>
            <person name="Papp T."/>
            <person name="Martin F.M."/>
            <person name="Miettinen O."/>
            <person name="Hibbett D.S."/>
            <person name="Nagy L.G."/>
        </authorList>
    </citation>
    <scope>NUCLEOTIDE SEQUENCE [LARGE SCALE GENOMIC DNA]</scope>
    <source>
        <strain evidence="7 8">CBS 166.37</strain>
    </source>
</reference>
<feature type="binding site" evidence="5">
    <location>
        <begin position="500"/>
        <end position="507"/>
    </location>
    <ligand>
        <name>ATP</name>
        <dbReference type="ChEBI" id="CHEBI:30616"/>
    </ligand>
</feature>
<keyword evidence="8" id="KW-1185">Reference proteome</keyword>
<protein>
    <recommendedName>
        <fullName evidence="6">UvrD-like helicase ATP-binding domain-containing protein</fullName>
    </recommendedName>
</protein>
<dbReference type="OrthoDB" id="3156807at2759"/>
<dbReference type="PROSITE" id="PS51198">
    <property type="entry name" value="UVRD_HELICASE_ATP_BIND"/>
    <property type="match status" value="1"/>
</dbReference>
<gene>
    <name evidence="7" type="ORF">BDQ12DRAFT_96280</name>
</gene>
<organism evidence="7 8">
    <name type="scientific">Crucibulum laeve</name>
    <dbReference type="NCBI Taxonomy" id="68775"/>
    <lineage>
        <taxon>Eukaryota</taxon>
        <taxon>Fungi</taxon>
        <taxon>Dikarya</taxon>
        <taxon>Basidiomycota</taxon>
        <taxon>Agaricomycotina</taxon>
        <taxon>Agaricomycetes</taxon>
        <taxon>Agaricomycetidae</taxon>
        <taxon>Agaricales</taxon>
        <taxon>Agaricineae</taxon>
        <taxon>Nidulariaceae</taxon>
        <taxon>Crucibulum</taxon>
    </lineage>
</organism>
<keyword evidence="2 5" id="KW-0378">Hydrolase</keyword>
<proteinExistence type="predicted"/>
<feature type="domain" description="UvrD-like helicase ATP-binding" evidence="6">
    <location>
        <begin position="479"/>
        <end position="861"/>
    </location>
</feature>
<evidence type="ECO:0000256" key="2">
    <source>
        <dbReference type="ARBA" id="ARBA00022801"/>
    </source>
</evidence>
<keyword evidence="1 5" id="KW-0547">Nucleotide-binding</keyword>
<evidence type="ECO:0000313" key="7">
    <source>
        <dbReference type="EMBL" id="TFK38654.1"/>
    </source>
</evidence>
<dbReference type="GO" id="GO:0004386">
    <property type="term" value="F:helicase activity"/>
    <property type="evidence" value="ECO:0007669"/>
    <property type="project" value="UniProtKB-UniRule"/>
</dbReference>
<evidence type="ECO:0000256" key="5">
    <source>
        <dbReference type="PROSITE-ProRule" id="PRU00560"/>
    </source>
</evidence>
<sequence length="2261" mass="256957">MSSPTAVPRKVTYRNDLFDPKNLANHKSIENTLFEFEGVLNENSFEQVLNDLFDQRYVVELILSNLSESTPLSTWILERFPLTSNAFIASFCSKILSKLALFFIFPPLEFPSEDIKELMKSHYKTVTYAPAVLQSLLAMSFAEEGSQLDESPRHAKVKAKGQRKAKQAQRISEKRAVDAKPFLALDMLVPNNHQEATEAAAKVLASLKSILEFYLDTIRLPDMAEAIRTTFIPRERPENLTVVTEFRNIQEATINDSTAEFPSAYPAVQPIKSALYFDSAEGFGEWQILISTHAHGNLREAHKKSSKSFNIIVKKIKELSNGHFSADNQKRLSGPDMDIPIFEAKMSRDLRLVYQIDCIPEYNSELERQAIKIFGIYTHTQLDNIWNSFSLQLGSKGAEYGRRCRFRKRPTQSNGKGDVFVPATFPALPEETAVASYSLPELPPDDQDQIHSLLVLEKYITFSQELLNSMLADLDITFPFQVSSREKEIIEHTGSCYVIGRSGTGKTTTMLFKMLFVERTALLCADSISKPHQIFVTQSRVLASKVEEYFIKMLESLGTALKSPQELKFLSSKSRSAHDDGLHDEDDNFNWRSDLPARFSELEDEHFPLFITFDRLCALLEADALHSLERPGNFAPPTDHSTDDQAMLTSKAPKKSGNIVTYDSFVTNYWPHFSQSLTKSLDCSLVFSEIMGVICGSEEAARCPTGFLDLDTYENLSDRTQSTFAGRRGLIYGIFSAYLERKRQRGDFDSADRTHALLRIIEKTGVCGRKVDHLYVDEAQDNLLIDALLLRSLCHNPSGLFWAGDTAQTISVGSSFRFNDLKAFLFRIEKQRNELNKQTDHYCGTQHPPRTFQLAVNYRSHAGIVNCAHSVIDLITRFWPYSIDKLARERGIVDGSKPIFFSGWDGDSAGYEQFLFGGSEDKIEFGADQCILVRDELACQRLREQVGDIGLIMTLYDSKGLEFNDVLLYNFFQDSVADHSQWRVVLNEVDNGEHITPPRFDESRHAAICSELKFLYVAITRARKNMWIADSSVRAEPMRLFWSNRHQIKVCFPGDKIPRLAVSSTPQEWSARGKELFERKRYSLAKHCYDRAIMPHEAAIASAYAIRDAVRKQTTGTTRQALERRQKGYQDAADAFLSCAEQESGKYRSEYFRISGQCFEEASQDMLAAWAYLKGQEYSLAARAFRKVGMFDEAVEIVREHEMEMEPHVVQNVKDVARLVYSSRQETQKAILLFDSLEDHLEFLEDRDFDVVRADLLLLHKRVAEAAELHLSAGRTLDAINLFLEDGTEHSMIRAGDCIREAYWKELSFGVQHTESNKVRQLTKLSRDLNTDLLDQNNIDELLMFETIVIGQKDELLDLGLSFRAAGHLPAAVLCFHDYFSCMPDLQSMTLQQISLVLRPFLAYLRLLSDLAFLVNPCSTPTIWKLFGFSQEDEDSFRLPLGTFLHQRVSRIGTTPAEDAFISRENLPSVFRTALCDEIAQRFKVESNLFIQAPAVNICIPYTITGQCFQTDCLGEHLQVDTITPEWYSLRVQVHMQQLLICQAASHRQPSSETPAQRKYWLGKLHTVLNPPHFKLGSPANLDIRLAPDTAEGFRVVKNWTRNLIYNLEYQPVIPFLTHVMRAGDFSFTLDENEASHYMYGAPFLSPTRAPMQFLRMPGKVFILPELFASLEGNQSWSLTAGLLFVRHIVVNHLPVDIGVLCHFIEHICSFLVLCNRFQRIKGLHDVTLPRSWLLKALESFNPQIALEKDTNRFWWLTEPIVTLIQRIHSGFHADHIVYGSEFERLVTQGMPLRHSFIARLCRCLCLVGYNIAVEPFRDDILHSLTSLDLNNRNISSLYIRYVYAESWDRLAGTVRRSMQNSSMDEMVRLVDRARVDKPIHPVAGVRCITYKSISEISGLLGTVGSAVEETPSGISSEVGEELDNINAYESEPYDDAVVEEGPEFDQTQLNSEEAALEAIEIPSIAFVNPTEEQLRAASIMQKVYKKVLERRQEAPKAGTPEMVLYEQYLKCLEQVEKQGWAHCKYRLLFLGPLPNILVCLSVSNKTLLAAKKEAKKYFNVKNVAAKHNELDEVGPRLNQIIVESKVFTRLQKSLEPTADVHVQRDMDRLKVHVQEALDFLQKSPFIPIDDLQADIDIVFRSVLKEPEPPKAPPPTEPKALKPKLCIDDEDERTDWRDVDEDEGYADADTGPYEWNASLPGYVYAEELDYGDEEDECTDWRDVNKDDGYVDENAGCYDCSASSSGYTYAEELDYGGDGGWD</sequence>
<dbReference type="GO" id="GO:0005524">
    <property type="term" value="F:ATP binding"/>
    <property type="evidence" value="ECO:0007669"/>
    <property type="project" value="UniProtKB-UniRule"/>
</dbReference>
<evidence type="ECO:0000259" key="6">
    <source>
        <dbReference type="PROSITE" id="PS51198"/>
    </source>
</evidence>
<dbReference type="Gene3D" id="3.40.50.300">
    <property type="entry name" value="P-loop containing nucleotide triphosphate hydrolases"/>
    <property type="match status" value="2"/>
</dbReference>
<evidence type="ECO:0000313" key="8">
    <source>
        <dbReference type="Proteomes" id="UP000308652"/>
    </source>
</evidence>
<dbReference type="SUPFAM" id="SSF52540">
    <property type="entry name" value="P-loop containing nucleoside triphosphate hydrolases"/>
    <property type="match status" value="1"/>
</dbReference>
<dbReference type="InterPro" id="IPR027417">
    <property type="entry name" value="P-loop_NTPase"/>
</dbReference>
<dbReference type="Pfam" id="PF00580">
    <property type="entry name" value="UvrD-helicase"/>
    <property type="match status" value="1"/>
</dbReference>
<dbReference type="PANTHER" id="PTHR21529">
    <property type="entry name" value="MAMMARY TURMOR VIRUS RECEPTOR HOMOLOG 1, 2 MTVR1, 2"/>
    <property type="match status" value="1"/>
</dbReference>
<keyword evidence="3 5" id="KW-0347">Helicase</keyword>
<dbReference type="InterPro" id="IPR011990">
    <property type="entry name" value="TPR-like_helical_dom_sf"/>
</dbReference>
<dbReference type="GO" id="GO:0016787">
    <property type="term" value="F:hydrolase activity"/>
    <property type="evidence" value="ECO:0007669"/>
    <property type="project" value="UniProtKB-UniRule"/>
</dbReference>
<dbReference type="InterPro" id="IPR014016">
    <property type="entry name" value="UvrD-like_ATP-bd"/>
</dbReference>
<dbReference type="Proteomes" id="UP000308652">
    <property type="component" value="Unassembled WGS sequence"/>
</dbReference>
<evidence type="ECO:0000256" key="3">
    <source>
        <dbReference type="ARBA" id="ARBA00022806"/>
    </source>
</evidence>
<dbReference type="PANTHER" id="PTHR21529:SF4">
    <property type="entry name" value="TPR AND ANKYRIN REPEAT-CONTAINING PROTEIN 1"/>
    <property type="match status" value="1"/>
</dbReference>
<keyword evidence="4 5" id="KW-0067">ATP-binding</keyword>
<dbReference type="Pfam" id="PF13361">
    <property type="entry name" value="UvrD_C"/>
    <property type="match status" value="1"/>
</dbReference>
<evidence type="ECO:0000256" key="1">
    <source>
        <dbReference type="ARBA" id="ARBA00022741"/>
    </source>
</evidence>
<evidence type="ECO:0000256" key="4">
    <source>
        <dbReference type="ARBA" id="ARBA00022840"/>
    </source>
</evidence>
<dbReference type="InterPro" id="IPR014017">
    <property type="entry name" value="DNA_helicase_UvrD-like_C"/>
</dbReference>